<dbReference type="AlphaFoldDB" id="A0A021VUN9"/>
<sequence length="191" mass="21543">MTGWLDLTRVEAERRFGEWVASEPERRAVLHEWAARTGGPVLEPTRESLRSLNEWYFQRAVEAQEDTSPGRPPWAWEANLDFVPRPGGPRPASDALMRLWDLVVVHVGDVIRAQVPGAEWACVRTKDRRDDRNGKPMMDIGWPENPADVIPLAHGSVPDAVCNGAPFRPDELHGDVVVMLDQLAAYRARQH</sequence>
<proteinExistence type="predicted"/>
<dbReference type="RefSeq" id="WP_034227164.1">
    <property type="nucleotide sequence ID" value="NZ_AXCW01000168.1"/>
</dbReference>
<comment type="caution">
    <text evidence="1">The sequence shown here is derived from an EMBL/GenBank/DDBJ whole genome shotgun (WGS) entry which is preliminary data.</text>
</comment>
<dbReference type="EMBL" id="AXCW01000168">
    <property type="protein sequence ID" value="EYR62802.1"/>
    <property type="molecule type" value="Genomic_DNA"/>
</dbReference>
<gene>
    <name evidence="1" type="ORF">N866_05065</name>
</gene>
<name>A0A021VUN9_9CELL</name>
<dbReference type="Proteomes" id="UP000019753">
    <property type="component" value="Unassembled WGS sequence"/>
</dbReference>
<reference evidence="1 2" key="1">
    <citation type="submission" date="2014-01" db="EMBL/GenBank/DDBJ databases">
        <title>Actinotalea ferrariae CF5-4.</title>
        <authorList>
            <person name="Chen F."/>
            <person name="Li Y."/>
            <person name="Wang G."/>
        </authorList>
    </citation>
    <scope>NUCLEOTIDE SEQUENCE [LARGE SCALE GENOMIC DNA]</scope>
    <source>
        <strain evidence="1 2">CF5-4</strain>
    </source>
</reference>
<protein>
    <submittedName>
        <fullName evidence="1">Uncharacterized protein</fullName>
    </submittedName>
</protein>
<keyword evidence="2" id="KW-1185">Reference proteome</keyword>
<evidence type="ECO:0000313" key="1">
    <source>
        <dbReference type="EMBL" id="EYR62802.1"/>
    </source>
</evidence>
<organism evidence="1 2">
    <name type="scientific">Actinotalea ferrariae CF5-4</name>
    <dbReference type="NCBI Taxonomy" id="948458"/>
    <lineage>
        <taxon>Bacteria</taxon>
        <taxon>Bacillati</taxon>
        <taxon>Actinomycetota</taxon>
        <taxon>Actinomycetes</taxon>
        <taxon>Micrococcales</taxon>
        <taxon>Cellulomonadaceae</taxon>
        <taxon>Actinotalea</taxon>
    </lineage>
</organism>
<dbReference type="OrthoDB" id="5121043at2"/>
<evidence type="ECO:0000313" key="2">
    <source>
        <dbReference type="Proteomes" id="UP000019753"/>
    </source>
</evidence>
<accession>A0A021VUN9</accession>